<dbReference type="EMBL" id="HBNR01020837">
    <property type="protein sequence ID" value="CAE4574226.1"/>
    <property type="molecule type" value="Transcribed_RNA"/>
</dbReference>
<dbReference type="AlphaFoldDB" id="A0A7S4Q8J7"/>
<keyword evidence="4" id="KW-0539">Nucleus</keyword>
<dbReference type="InterPro" id="IPR011333">
    <property type="entry name" value="SKP1/BTB/POZ_sf"/>
</dbReference>
<evidence type="ECO:0000259" key="5">
    <source>
        <dbReference type="PROSITE" id="PS50097"/>
    </source>
</evidence>
<dbReference type="SMART" id="SM00225">
    <property type="entry name" value="BTB"/>
    <property type="match status" value="1"/>
</dbReference>
<dbReference type="Gene3D" id="1.25.40.420">
    <property type="match status" value="1"/>
</dbReference>
<proteinExistence type="inferred from homology"/>
<evidence type="ECO:0000256" key="1">
    <source>
        <dbReference type="ARBA" id="ARBA00004123"/>
    </source>
</evidence>
<protein>
    <recommendedName>
        <fullName evidence="5">BTB domain-containing protein</fullName>
    </recommendedName>
</protein>
<dbReference type="PROSITE" id="PS50097">
    <property type="entry name" value="BTB"/>
    <property type="match status" value="1"/>
</dbReference>
<name>A0A7S4Q8J7_9DINO</name>
<dbReference type="InterPro" id="IPR056423">
    <property type="entry name" value="BACK_BPM_SPOP"/>
</dbReference>
<dbReference type="PANTHER" id="PTHR24413">
    <property type="entry name" value="SPECKLE-TYPE POZ PROTEIN"/>
    <property type="match status" value="1"/>
</dbReference>
<dbReference type="GO" id="GO:0005634">
    <property type="term" value="C:nucleus"/>
    <property type="evidence" value="ECO:0007669"/>
    <property type="project" value="UniProtKB-SubCell"/>
</dbReference>
<dbReference type="Pfam" id="PF24570">
    <property type="entry name" value="BACK_BPM_SPOP"/>
    <property type="match status" value="1"/>
</dbReference>
<gene>
    <name evidence="6" type="ORF">AMON00008_LOCUS13845</name>
</gene>
<evidence type="ECO:0000256" key="2">
    <source>
        <dbReference type="ARBA" id="ARBA00010846"/>
    </source>
</evidence>
<evidence type="ECO:0000256" key="3">
    <source>
        <dbReference type="ARBA" id="ARBA00022786"/>
    </source>
</evidence>
<organism evidence="6">
    <name type="scientific">Alexandrium monilatum</name>
    <dbReference type="NCBI Taxonomy" id="311494"/>
    <lineage>
        <taxon>Eukaryota</taxon>
        <taxon>Sar</taxon>
        <taxon>Alveolata</taxon>
        <taxon>Dinophyceae</taxon>
        <taxon>Gonyaulacales</taxon>
        <taxon>Pyrocystaceae</taxon>
        <taxon>Alexandrium</taxon>
    </lineage>
</organism>
<feature type="domain" description="BTB" evidence="5">
    <location>
        <begin position="208"/>
        <end position="275"/>
    </location>
</feature>
<reference evidence="6" key="1">
    <citation type="submission" date="2021-01" db="EMBL/GenBank/DDBJ databases">
        <authorList>
            <person name="Corre E."/>
            <person name="Pelletier E."/>
            <person name="Niang G."/>
            <person name="Scheremetjew M."/>
            <person name="Finn R."/>
            <person name="Kale V."/>
            <person name="Holt S."/>
            <person name="Cochrane G."/>
            <person name="Meng A."/>
            <person name="Brown T."/>
            <person name="Cohen L."/>
        </authorList>
    </citation>
    <scope>NUCLEOTIDE SEQUENCE</scope>
    <source>
        <strain evidence="6">CCMP3105</strain>
    </source>
</reference>
<evidence type="ECO:0000313" key="6">
    <source>
        <dbReference type="EMBL" id="CAE4574226.1"/>
    </source>
</evidence>
<accession>A0A7S4Q8J7</accession>
<dbReference type="Gene3D" id="3.30.710.10">
    <property type="entry name" value="Potassium Channel Kv1.1, Chain A"/>
    <property type="match status" value="1"/>
</dbReference>
<dbReference type="InterPro" id="IPR000210">
    <property type="entry name" value="BTB/POZ_dom"/>
</dbReference>
<comment type="similarity">
    <text evidence="2">Belongs to the Tdpoz family.</text>
</comment>
<evidence type="ECO:0000256" key="4">
    <source>
        <dbReference type="ARBA" id="ARBA00023242"/>
    </source>
</evidence>
<comment type="subcellular location">
    <subcellularLocation>
        <location evidence="1">Nucleus</location>
    </subcellularLocation>
</comment>
<sequence length="390" mass="42597">MASSSSKSLIVEASTVSSCLTLEVKDFPFVVATQGLLRIRSLATFRTLLVEGITLSVERFAFTVVLSWQVERESPCQPKLDHQLVVSVLRIDSTPVDVIGEFELKMLNVDDPANTAQCTRVLEYPAYPETPHDILLGPMGPTMRDILDPQGGWLRDGSLTLVCRVKACSQGTAVKVMSAPLEDSGQEALLLQALSQDLGTMLDSGHGADVLLHVGGESLPAHSFVLMARSPVFRAMCSHEMQEKTTKEVVIEALDPVSVKEMLRYMYTGQAANTLQDSDYAEGVLEAANRYQVAGLVELCTGSLGRSLSCQNAARRLMLADLVGEEAFRSRCLAFITSSSSVTKAVQRTDGFKELTKQRPHLVADILSAAFPPDQEPRARVELKRRRVDA</sequence>
<keyword evidence="3" id="KW-0833">Ubl conjugation pathway</keyword>
<dbReference type="SUPFAM" id="SSF54695">
    <property type="entry name" value="POZ domain"/>
    <property type="match status" value="1"/>
</dbReference>
<dbReference type="Pfam" id="PF00651">
    <property type="entry name" value="BTB"/>
    <property type="match status" value="1"/>
</dbReference>